<dbReference type="SUPFAM" id="SSF52025">
    <property type="entry name" value="PA domain"/>
    <property type="match status" value="1"/>
</dbReference>
<keyword evidence="8 12" id="KW-0472">Membrane</keyword>
<keyword evidence="9" id="KW-1015">Disulfide bond</keyword>
<evidence type="ECO:0000313" key="16">
    <source>
        <dbReference type="EMBL" id="PSC75918.1"/>
    </source>
</evidence>
<evidence type="ECO:0000256" key="10">
    <source>
        <dbReference type="ARBA" id="ARBA00023180"/>
    </source>
</evidence>
<evidence type="ECO:0000313" key="17">
    <source>
        <dbReference type="Proteomes" id="UP000239649"/>
    </source>
</evidence>
<keyword evidence="10" id="KW-0325">Glycoprotein</keyword>
<evidence type="ECO:0000256" key="5">
    <source>
        <dbReference type="ARBA" id="ARBA00022737"/>
    </source>
</evidence>
<feature type="signal peptide" evidence="13">
    <location>
        <begin position="1"/>
        <end position="23"/>
    </location>
</feature>
<dbReference type="PANTHER" id="PTHR22702">
    <property type="entry name" value="PROTEASE-ASSOCIATED DOMAIN-CONTAINING PROTEIN"/>
    <property type="match status" value="1"/>
</dbReference>
<comment type="caution">
    <text evidence="16">The sequence shown here is derived from an EMBL/GenBank/DDBJ whole genome shotgun (WGS) entry which is preliminary data.</text>
</comment>
<evidence type="ECO:0000256" key="7">
    <source>
        <dbReference type="ARBA" id="ARBA00022989"/>
    </source>
</evidence>
<name>A0A2P6VP93_9CHLO</name>
<dbReference type="GO" id="GO:0005509">
    <property type="term" value="F:calcium ion binding"/>
    <property type="evidence" value="ECO:0007669"/>
    <property type="project" value="InterPro"/>
</dbReference>
<dbReference type="InterPro" id="IPR056858">
    <property type="entry name" value="VSR_TRX"/>
</dbReference>
<dbReference type="EMBL" id="LHPF02000002">
    <property type="protein sequence ID" value="PSC75918.1"/>
    <property type="molecule type" value="Genomic_DNA"/>
</dbReference>
<evidence type="ECO:0000256" key="13">
    <source>
        <dbReference type="SAM" id="SignalP"/>
    </source>
</evidence>
<protein>
    <submittedName>
        <fullName evidence="16">Vacuolar-sorting receptor 1-like</fullName>
    </submittedName>
</protein>
<dbReference type="PANTHER" id="PTHR22702:SF1">
    <property type="entry name" value="PROTEASE-ASSOCIATED DOMAIN-CONTAINING PROTEIN 1"/>
    <property type="match status" value="1"/>
</dbReference>
<evidence type="ECO:0000259" key="15">
    <source>
        <dbReference type="Pfam" id="PF25011"/>
    </source>
</evidence>
<evidence type="ECO:0000256" key="8">
    <source>
        <dbReference type="ARBA" id="ARBA00023136"/>
    </source>
</evidence>
<organism evidence="16 17">
    <name type="scientific">Micractinium conductrix</name>
    <dbReference type="NCBI Taxonomy" id="554055"/>
    <lineage>
        <taxon>Eukaryota</taxon>
        <taxon>Viridiplantae</taxon>
        <taxon>Chlorophyta</taxon>
        <taxon>core chlorophytes</taxon>
        <taxon>Trebouxiophyceae</taxon>
        <taxon>Chlorellales</taxon>
        <taxon>Chlorellaceae</taxon>
        <taxon>Chlorella clade</taxon>
        <taxon>Micractinium</taxon>
    </lineage>
</organism>
<evidence type="ECO:0000256" key="12">
    <source>
        <dbReference type="SAM" id="Phobius"/>
    </source>
</evidence>
<evidence type="ECO:0000256" key="3">
    <source>
        <dbReference type="ARBA" id="ARBA00022692"/>
    </source>
</evidence>
<evidence type="ECO:0000256" key="6">
    <source>
        <dbReference type="ARBA" id="ARBA00022837"/>
    </source>
</evidence>
<evidence type="ECO:0000256" key="4">
    <source>
        <dbReference type="ARBA" id="ARBA00022729"/>
    </source>
</evidence>
<dbReference type="Gene3D" id="2.10.25.10">
    <property type="entry name" value="Laminin"/>
    <property type="match status" value="1"/>
</dbReference>
<dbReference type="InterPro" id="IPR003137">
    <property type="entry name" value="PA_domain"/>
</dbReference>
<keyword evidence="5" id="KW-0677">Repeat</keyword>
<dbReference type="GO" id="GO:0016020">
    <property type="term" value="C:membrane"/>
    <property type="evidence" value="ECO:0007669"/>
    <property type="project" value="UniProtKB-SubCell"/>
</dbReference>
<dbReference type="AlphaFoldDB" id="A0A2P6VP93"/>
<gene>
    <name evidence="16" type="ORF">C2E20_1048</name>
</gene>
<keyword evidence="6" id="KW-0106">Calcium</keyword>
<comment type="subcellular location">
    <subcellularLocation>
        <location evidence="11">Endomembrane system</location>
        <topology evidence="11">Single-pass membrane protein</topology>
    </subcellularLocation>
    <subcellularLocation>
        <location evidence="1">Membrane</location>
        <topology evidence="1">Single-pass type I membrane protein</topology>
    </subcellularLocation>
</comment>
<evidence type="ECO:0000256" key="1">
    <source>
        <dbReference type="ARBA" id="ARBA00004479"/>
    </source>
</evidence>
<feature type="domain" description="Vacuolar sorting receptor thioredoxin-like" evidence="15">
    <location>
        <begin position="212"/>
        <end position="425"/>
    </location>
</feature>
<dbReference type="InterPro" id="IPR046450">
    <property type="entry name" value="PA_dom_sf"/>
</dbReference>
<dbReference type="InterPro" id="IPR018097">
    <property type="entry name" value="EGF_Ca-bd_CS"/>
</dbReference>
<dbReference type="STRING" id="554055.A0A2P6VP93"/>
<dbReference type="OrthoDB" id="10045365at2759"/>
<dbReference type="Gene3D" id="3.50.30.30">
    <property type="match status" value="1"/>
</dbReference>
<reference evidence="16 17" key="1">
    <citation type="journal article" date="2018" name="Plant J.">
        <title>Genome sequences of Chlorella sorokiniana UTEX 1602 and Micractinium conductrix SAG 241.80: implications to maltose excretion by a green alga.</title>
        <authorList>
            <person name="Arriola M.B."/>
            <person name="Velmurugan N."/>
            <person name="Zhang Y."/>
            <person name="Plunkett M.H."/>
            <person name="Hondzo H."/>
            <person name="Barney B.M."/>
        </authorList>
    </citation>
    <scope>NUCLEOTIDE SEQUENCE [LARGE SCALE GENOMIC DNA]</scope>
    <source>
        <strain evidence="16 17">SAG 241.80</strain>
    </source>
</reference>
<feature type="chain" id="PRO_5015160991" evidence="13">
    <location>
        <begin position="24"/>
        <end position="709"/>
    </location>
</feature>
<dbReference type="Proteomes" id="UP000239649">
    <property type="component" value="Unassembled WGS sequence"/>
</dbReference>
<evidence type="ECO:0000256" key="2">
    <source>
        <dbReference type="ARBA" id="ARBA00022536"/>
    </source>
</evidence>
<proteinExistence type="predicted"/>
<dbReference type="PROSITE" id="PS01187">
    <property type="entry name" value="EGF_CA"/>
    <property type="match status" value="1"/>
</dbReference>
<dbReference type="GO" id="GO:0012505">
    <property type="term" value="C:endomembrane system"/>
    <property type="evidence" value="ECO:0007669"/>
    <property type="project" value="UniProtKB-SubCell"/>
</dbReference>
<keyword evidence="17" id="KW-1185">Reference proteome</keyword>
<evidence type="ECO:0000256" key="11">
    <source>
        <dbReference type="ARBA" id="ARBA00037847"/>
    </source>
</evidence>
<sequence>MAPFHRAALLLGALLAAAGAAWGRFVVEESALRVVLPDSAKAQYPAGFDMALANFGAPRYGGTLRGRLVYVSADYGHSESCSPAPCVYACQDFKTASPPLDLRNQPDEIYVMLVDRGPQLPASACKFAEKVWNVQTAGARGAIVVNYEDKMTTMEAPDEDDEANLKYLTNITIPAVFVNKTTGDALKGLMKGGAAIYVSMDWTDILPRKQQVAWEFWTNSNDQCGPVCDVQKEFIKEFVPVAKDFDSHNWTVFTPHYIVWICPLPYRSSADCLSQCIRGGRYCSPDPDGNMTAGYAGRDVVMENLRQLCVFKLAKEAGRPYLWWDYVTLFGERCDMDSKKYGHDCALEVFADINKDSWTTTDALTQCIGGEKDDAVHPVMEEQLAAQKGNDTSGQGEVFILPTIRINGAQYRGKLSTPEVLRAICAGFVQGNMPQACSKAVDDACMQGGKGYQDCSARTDGKTQCVNTFTGYSCTCGRGFIPHAEPDGGETCLDINECLSISQLDPNCTCDRCACKNKRGGYECVTNIPDECAKDNGGCWSSSMKVKGETMLFSACKDNLAAYKDALAHGQPVDSIPLHTCACPPCFTAVDRSGSIVCTPKCSLDYCDLDVGVCHAEPGAGGGVSAGVVALIVLGCVAVLAAGGYFAYQYRLRGIMQQEVRAIVAQYMPLEDADADGGGFGSRLKRLGTGFGGAAASTAAACDAAAPPA</sequence>
<accession>A0A2P6VP93</accession>
<dbReference type="Pfam" id="PF25011">
    <property type="entry name" value="VSR_TRX"/>
    <property type="match status" value="1"/>
</dbReference>
<keyword evidence="4 13" id="KW-0732">Signal</keyword>
<keyword evidence="2" id="KW-0245">EGF-like domain</keyword>
<feature type="transmembrane region" description="Helical" evidence="12">
    <location>
        <begin position="624"/>
        <end position="648"/>
    </location>
</feature>
<dbReference type="Pfam" id="PF02225">
    <property type="entry name" value="PA"/>
    <property type="match status" value="1"/>
</dbReference>
<evidence type="ECO:0000256" key="9">
    <source>
        <dbReference type="ARBA" id="ARBA00023157"/>
    </source>
</evidence>
<dbReference type="SUPFAM" id="SSF57196">
    <property type="entry name" value="EGF/Laminin"/>
    <property type="match status" value="1"/>
</dbReference>
<keyword evidence="3 12" id="KW-0812">Transmembrane</keyword>
<feature type="domain" description="PA" evidence="14">
    <location>
        <begin position="66"/>
        <end position="186"/>
    </location>
</feature>
<keyword evidence="7 12" id="KW-1133">Transmembrane helix</keyword>
<evidence type="ECO:0000259" key="14">
    <source>
        <dbReference type="Pfam" id="PF02225"/>
    </source>
</evidence>